<feature type="region of interest" description="Disordered" evidence="1">
    <location>
        <begin position="182"/>
        <end position="230"/>
    </location>
</feature>
<name>A0A830GCR4_9EURY</name>
<evidence type="ECO:0000259" key="3">
    <source>
        <dbReference type="Pfam" id="PF26271"/>
    </source>
</evidence>
<evidence type="ECO:0000313" key="6">
    <source>
        <dbReference type="Proteomes" id="UP000608850"/>
    </source>
</evidence>
<dbReference type="Pfam" id="PF26270">
    <property type="entry name" value="DUF8073_C"/>
    <property type="match status" value="1"/>
</dbReference>
<feature type="domain" description="DUF8073" evidence="3">
    <location>
        <begin position="141"/>
        <end position="181"/>
    </location>
</feature>
<evidence type="ECO:0000313" key="5">
    <source>
        <dbReference type="EMBL" id="GGN20502.1"/>
    </source>
</evidence>
<feature type="compositionally biased region" description="Low complexity" evidence="1">
    <location>
        <begin position="193"/>
        <end position="212"/>
    </location>
</feature>
<dbReference type="InterPro" id="IPR058811">
    <property type="entry name" value="DUF8073_N"/>
</dbReference>
<feature type="domain" description="DUF8073" evidence="2">
    <location>
        <begin position="236"/>
        <end position="299"/>
    </location>
</feature>
<gene>
    <name evidence="5" type="ORF">GCM10009021_22020</name>
</gene>
<evidence type="ECO:0000259" key="4">
    <source>
        <dbReference type="Pfam" id="PF26272"/>
    </source>
</evidence>
<dbReference type="EMBL" id="BMOQ01000006">
    <property type="protein sequence ID" value="GGN20502.1"/>
    <property type="molecule type" value="Genomic_DNA"/>
</dbReference>
<feature type="compositionally biased region" description="Low complexity" evidence="1">
    <location>
        <begin position="119"/>
        <end position="130"/>
    </location>
</feature>
<comment type="caution">
    <text evidence="5">The sequence shown here is derived from an EMBL/GenBank/DDBJ whole genome shotgun (WGS) entry which is preliminary data.</text>
</comment>
<dbReference type="OrthoDB" id="271424at2157"/>
<dbReference type="InterPro" id="IPR058810">
    <property type="entry name" value="DUF8073_C"/>
</dbReference>
<accession>A0A830GCR4</accession>
<proteinExistence type="predicted"/>
<feature type="domain" description="DUF8073" evidence="4">
    <location>
        <begin position="4"/>
        <end position="107"/>
    </location>
</feature>
<protein>
    <submittedName>
        <fullName evidence="5">Uncharacterized protein</fullName>
    </submittedName>
</protein>
<keyword evidence="6" id="KW-1185">Reference proteome</keyword>
<dbReference type="RefSeq" id="WP_188879010.1">
    <property type="nucleotide sequence ID" value="NZ_BMOQ01000006.1"/>
</dbReference>
<organism evidence="5 6">
    <name type="scientific">Halarchaeum nitratireducens</name>
    <dbReference type="NCBI Taxonomy" id="489913"/>
    <lineage>
        <taxon>Archaea</taxon>
        <taxon>Methanobacteriati</taxon>
        <taxon>Methanobacteriota</taxon>
        <taxon>Stenosarchaea group</taxon>
        <taxon>Halobacteria</taxon>
        <taxon>Halobacteriales</taxon>
        <taxon>Halobacteriaceae</taxon>
    </lineage>
</organism>
<reference evidence="5 6" key="1">
    <citation type="journal article" date="2019" name="Int. J. Syst. Evol. Microbiol.">
        <title>The Global Catalogue of Microorganisms (GCM) 10K type strain sequencing project: providing services to taxonomists for standard genome sequencing and annotation.</title>
        <authorList>
            <consortium name="The Broad Institute Genomics Platform"/>
            <consortium name="The Broad Institute Genome Sequencing Center for Infectious Disease"/>
            <person name="Wu L."/>
            <person name="Ma J."/>
        </authorList>
    </citation>
    <scope>NUCLEOTIDE SEQUENCE [LARGE SCALE GENOMIC DNA]</scope>
    <source>
        <strain evidence="5 6">JCM 16331</strain>
    </source>
</reference>
<sequence>MSVGDSLQRIGCFLEKCEQRSSIDVRGADVTITDDEARVDADIALATDDGTPTAAVDVRDASLDADGSLAVTLALSGPLVPSHADAIDVAVRDVSLTPTPTTVVTARTPVRSGSSAGNAPTATTPTPDDAQGGGDADVPPFRDADRLAEIYASCETFAEMADVIEMDVSAETVRRYMIRNGIHEPDSYDTGNADDATTPETAPAAQSPSTTPDAHDDTAPPIRTDGMGLPESVTVDDLVVAVNDAETIREVGRCLGIERMDAFELLTDLDLLEFVMGRLTRDDDGQVGREQILARLRETAVQS</sequence>
<dbReference type="InterPro" id="IPR058809">
    <property type="entry name" value="DUF8073_M"/>
</dbReference>
<dbReference type="Pfam" id="PF26272">
    <property type="entry name" value="DUF8073_N"/>
    <property type="match status" value="1"/>
</dbReference>
<evidence type="ECO:0000259" key="2">
    <source>
        <dbReference type="Pfam" id="PF26270"/>
    </source>
</evidence>
<evidence type="ECO:0000256" key="1">
    <source>
        <dbReference type="SAM" id="MobiDB-lite"/>
    </source>
</evidence>
<dbReference type="Proteomes" id="UP000608850">
    <property type="component" value="Unassembled WGS sequence"/>
</dbReference>
<dbReference type="Pfam" id="PF26271">
    <property type="entry name" value="DUF8073_M"/>
    <property type="match status" value="1"/>
</dbReference>
<dbReference type="AlphaFoldDB" id="A0A830GCR4"/>
<feature type="region of interest" description="Disordered" evidence="1">
    <location>
        <begin position="107"/>
        <end position="139"/>
    </location>
</feature>